<evidence type="ECO:0000313" key="4">
    <source>
        <dbReference type="Proteomes" id="UP000473278"/>
    </source>
</evidence>
<evidence type="ECO:0000313" key="3">
    <source>
        <dbReference type="EMBL" id="NGP76553.1"/>
    </source>
</evidence>
<organism evidence="3 4">
    <name type="scientific">Halalkalibaculum roseum</name>
    <dbReference type="NCBI Taxonomy" id="2709311"/>
    <lineage>
        <taxon>Bacteria</taxon>
        <taxon>Pseudomonadati</taxon>
        <taxon>Balneolota</taxon>
        <taxon>Balneolia</taxon>
        <taxon>Balneolales</taxon>
        <taxon>Balneolaceae</taxon>
        <taxon>Halalkalibaculum</taxon>
    </lineage>
</organism>
<dbReference type="PROSITE" id="PS51371">
    <property type="entry name" value="CBS"/>
    <property type="match status" value="2"/>
</dbReference>
<dbReference type="PANTHER" id="PTHR36510">
    <property type="entry name" value="GLUTAMATE--CYSTEINE LIGASE 2-RELATED"/>
    <property type="match status" value="1"/>
</dbReference>
<protein>
    <submittedName>
        <fullName evidence="3">CBS domain-containing protein</fullName>
    </submittedName>
</protein>
<dbReference type="GO" id="GO:0016879">
    <property type="term" value="F:ligase activity, forming carbon-nitrogen bonds"/>
    <property type="evidence" value="ECO:0007669"/>
    <property type="project" value="TreeGrafter"/>
</dbReference>
<dbReference type="EMBL" id="JAALLT010000002">
    <property type="protein sequence ID" value="NGP76553.1"/>
    <property type="molecule type" value="Genomic_DNA"/>
</dbReference>
<proteinExistence type="predicted"/>
<dbReference type="PANTHER" id="PTHR36510:SF3">
    <property type="entry name" value="CONSERVED PROTEIN"/>
    <property type="match status" value="1"/>
</dbReference>
<accession>A0A6M1T8F8</accession>
<dbReference type="RefSeq" id="WP_165140995.1">
    <property type="nucleotide sequence ID" value="NZ_JAALLT010000002.1"/>
</dbReference>
<keyword evidence="4" id="KW-1185">Reference proteome</keyword>
<dbReference type="SUPFAM" id="SSF55931">
    <property type="entry name" value="Glutamine synthetase/guanido kinase"/>
    <property type="match status" value="1"/>
</dbReference>
<evidence type="ECO:0000259" key="2">
    <source>
        <dbReference type="PROSITE" id="PS51371"/>
    </source>
</evidence>
<comment type="caution">
    <text evidence="3">The sequence shown here is derived from an EMBL/GenBank/DDBJ whole genome shotgun (WGS) entry which is preliminary data.</text>
</comment>
<dbReference type="Gene3D" id="3.30.590.20">
    <property type="match status" value="1"/>
</dbReference>
<dbReference type="InterPro" id="IPR006336">
    <property type="entry name" value="GCS2"/>
</dbReference>
<dbReference type="InterPro" id="IPR050141">
    <property type="entry name" value="GCL_type2/YbdK_subfam"/>
</dbReference>
<name>A0A6M1T8F8_9BACT</name>
<reference evidence="3 4" key="1">
    <citation type="submission" date="2020-02" db="EMBL/GenBank/DDBJ databases">
        <title>Balneolaceae bacterium YR4-1, complete genome.</title>
        <authorList>
            <person name="Li Y."/>
            <person name="Wu S."/>
        </authorList>
    </citation>
    <scope>NUCLEOTIDE SEQUENCE [LARGE SCALE GENOMIC DNA]</scope>
    <source>
        <strain evidence="3 4">YR4-1</strain>
    </source>
</reference>
<keyword evidence="1" id="KW-0129">CBS domain</keyword>
<feature type="domain" description="CBS" evidence="2">
    <location>
        <begin position="570"/>
        <end position="628"/>
    </location>
</feature>
<feature type="domain" description="CBS" evidence="2">
    <location>
        <begin position="503"/>
        <end position="560"/>
    </location>
</feature>
<dbReference type="InterPro" id="IPR014746">
    <property type="entry name" value="Gln_synth/guanido_kin_cat_dom"/>
</dbReference>
<dbReference type="InterPro" id="IPR000644">
    <property type="entry name" value="CBS_dom"/>
</dbReference>
<dbReference type="Gene3D" id="3.10.580.10">
    <property type="entry name" value="CBS-domain"/>
    <property type="match status" value="1"/>
</dbReference>
<dbReference type="Proteomes" id="UP000473278">
    <property type="component" value="Unassembled WGS sequence"/>
</dbReference>
<dbReference type="InterPro" id="IPR046342">
    <property type="entry name" value="CBS_dom_sf"/>
</dbReference>
<sequence>MTEETRLKQQFTDHLLKDLDALEEMLDKDLFEKNVTRIGAEQEFCLIKYSLRPAMKAMDMLEHLNDDHFTTELARFNLELNLDPLEFQKDALSQLENNLVSKLTKANKTAHSLGAKIILTGILPTISKRDIELENISPKERYKRLNDAILAARASDFKFHISGIDELIDSHDNVLFESCNTSFQIHYQLVPEHAPMLYNWAHAVSAPVLAAATNSPLFMGKRLWKETRIALFQQSADTRKSLSPYREEQERVTFGKEWEKESALHIFQDIVSRHSVLLPIETTEDAPEVLKNGEIPALKALNTHNGTVYKWNRLCYGITDGVPHLRIENRYLPSGPTIVDEAANAAFWTGLMHGIPDRYRNIHQKMHFADVRNNFFSAAKLGLQSQFTWLDDHLVTAQDLILDEMIPIAENGLQKAEINEQDIEKYLGIIKDRVKKGKTGSHWMMDSYNQLIKNVSPEEASVTLTEGIYRRQKNGNPVHTWSELRREEGGGWRNRFRYVKQLMSKDLITLQEDDLVALAKNIMLWSDIHHIPVEDENGKLIGMLNADQILKIAGTKSNEEFKTLTAGEVMNTNIRHVSPDTRTREAFSIMDRNELGCLPVVTDSKLVGIITLNDYVKLMGYFFREISENHDSKQKTDS</sequence>
<gene>
    <name evidence="3" type="ORF">G3570_07910</name>
</gene>
<evidence type="ECO:0000256" key="1">
    <source>
        <dbReference type="PROSITE-ProRule" id="PRU00703"/>
    </source>
</evidence>
<dbReference type="AlphaFoldDB" id="A0A6M1T8F8"/>
<dbReference type="Pfam" id="PF04107">
    <property type="entry name" value="GCS2"/>
    <property type="match status" value="1"/>
</dbReference>
<dbReference type="SMART" id="SM00116">
    <property type="entry name" value="CBS"/>
    <property type="match status" value="2"/>
</dbReference>
<dbReference type="Pfam" id="PF00571">
    <property type="entry name" value="CBS"/>
    <property type="match status" value="2"/>
</dbReference>
<dbReference type="SUPFAM" id="SSF54631">
    <property type="entry name" value="CBS-domain pair"/>
    <property type="match status" value="1"/>
</dbReference>